<evidence type="ECO:0000256" key="2">
    <source>
        <dbReference type="ARBA" id="ARBA00023125"/>
    </source>
</evidence>
<evidence type="ECO:0000313" key="6">
    <source>
        <dbReference type="EMBL" id="SDU81130.1"/>
    </source>
</evidence>
<dbReference type="SUPFAM" id="SSF46689">
    <property type="entry name" value="Homeodomain-like"/>
    <property type="match status" value="1"/>
</dbReference>
<evidence type="ECO:0000256" key="1">
    <source>
        <dbReference type="ARBA" id="ARBA00023015"/>
    </source>
</evidence>
<sequence length="198" mass="20908">MATRRGSGGDERRLTLTEQARRGQLIEITIELVAEKGYGGTSLARIAEAAGITKAAVLYHFPTKDALVEAAYEHVLVALTTEVGEAVEAADAAGGPGAYVRSMIGHLHEHPRHTRMIVEALVHGGADHAPEARWGPLAQLIEAAAEARAGGEVDARTLAIIVGGGIDAIVSERLHDPRYDTRAAADLLTELLEAALSR</sequence>
<gene>
    <name evidence="6" type="ORF">SAMN04488563_6274</name>
</gene>
<accession>A0A1H2LJD4</accession>
<dbReference type="PRINTS" id="PR00455">
    <property type="entry name" value="HTHTETR"/>
</dbReference>
<evidence type="ECO:0000313" key="7">
    <source>
        <dbReference type="Proteomes" id="UP000182977"/>
    </source>
</evidence>
<dbReference type="InterPro" id="IPR001647">
    <property type="entry name" value="HTH_TetR"/>
</dbReference>
<evidence type="ECO:0000259" key="5">
    <source>
        <dbReference type="PROSITE" id="PS50977"/>
    </source>
</evidence>
<dbReference type="EMBL" id="LT629791">
    <property type="protein sequence ID" value="SDU81130.1"/>
    <property type="molecule type" value="Genomic_DNA"/>
</dbReference>
<keyword evidence="1" id="KW-0805">Transcription regulation</keyword>
<dbReference type="GO" id="GO:0003700">
    <property type="term" value="F:DNA-binding transcription factor activity"/>
    <property type="evidence" value="ECO:0007669"/>
    <property type="project" value="TreeGrafter"/>
</dbReference>
<dbReference type="PANTHER" id="PTHR30055:SF234">
    <property type="entry name" value="HTH-TYPE TRANSCRIPTIONAL REGULATOR BETI"/>
    <property type="match status" value="1"/>
</dbReference>
<dbReference type="Gene3D" id="1.10.357.10">
    <property type="entry name" value="Tetracycline Repressor, domain 2"/>
    <property type="match status" value="1"/>
</dbReference>
<reference evidence="7" key="1">
    <citation type="submission" date="2016-10" db="EMBL/GenBank/DDBJ databases">
        <authorList>
            <person name="Varghese N."/>
            <person name="Submissions S."/>
        </authorList>
    </citation>
    <scope>NUCLEOTIDE SEQUENCE [LARGE SCALE GENOMIC DNA]</scope>
    <source>
        <strain evidence="7">DSM 45079</strain>
    </source>
</reference>
<dbReference type="GO" id="GO:0000976">
    <property type="term" value="F:transcription cis-regulatory region binding"/>
    <property type="evidence" value="ECO:0007669"/>
    <property type="project" value="TreeGrafter"/>
</dbReference>
<dbReference type="PROSITE" id="PS50977">
    <property type="entry name" value="HTH_TETR_2"/>
    <property type="match status" value="1"/>
</dbReference>
<keyword evidence="2 4" id="KW-0238">DNA-binding</keyword>
<organism evidence="6 7">
    <name type="scientific">Jiangella alkaliphila</name>
    <dbReference type="NCBI Taxonomy" id="419479"/>
    <lineage>
        <taxon>Bacteria</taxon>
        <taxon>Bacillati</taxon>
        <taxon>Actinomycetota</taxon>
        <taxon>Actinomycetes</taxon>
        <taxon>Jiangellales</taxon>
        <taxon>Jiangellaceae</taxon>
        <taxon>Jiangella</taxon>
    </lineage>
</organism>
<protein>
    <submittedName>
        <fullName evidence="6">DNA-binding transcriptional regulator, AcrR family</fullName>
    </submittedName>
</protein>
<name>A0A1H2LJD4_9ACTN</name>
<dbReference type="PANTHER" id="PTHR30055">
    <property type="entry name" value="HTH-TYPE TRANSCRIPTIONAL REGULATOR RUTR"/>
    <property type="match status" value="1"/>
</dbReference>
<feature type="DNA-binding region" description="H-T-H motif" evidence="4">
    <location>
        <begin position="42"/>
        <end position="61"/>
    </location>
</feature>
<dbReference type="AlphaFoldDB" id="A0A1H2LJD4"/>
<dbReference type="InterPro" id="IPR050109">
    <property type="entry name" value="HTH-type_TetR-like_transc_reg"/>
</dbReference>
<dbReference type="Proteomes" id="UP000182977">
    <property type="component" value="Chromosome I"/>
</dbReference>
<dbReference type="InterPro" id="IPR009057">
    <property type="entry name" value="Homeodomain-like_sf"/>
</dbReference>
<feature type="domain" description="HTH tetR-type" evidence="5">
    <location>
        <begin position="19"/>
        <end position="79"/>
    </location>
</feature>
<dbReference type="Pfam" id="PF00440">
    <property type="entry name" value="TetR_N"/>
    <property type="match status" value="1"/>
</dbReference>
<keyword evidence="7" id="KW-1185">Reference proteome</keyword>
<evidence type="ECO:0000256" key="4">
    <source>
        <dbReference type="PROSITE-ProRule" id="PRU00335"/>
    </source>
</evidence>
<proteinExistence type="predicted"/>
<keyword evidence="3" id="KW-0804">Transcription</keyword>
<evidence type="ECO:0000256" key="3">
    <source>
        <dbReference type="ARBA" id="ARBA00023163"/>
    </source>
</evidence>